<dbReference type="RefSeq" id="WP_057483247.1">
    <property type="nucleotide sequence ID" value="NZ_BMWR01000007.1"/>
</dbReference>
<keyword evidence="2" id="KW-1185">Reference proteome</keyword>
<dbReference type="InterPro" id="IPR015003">
    <property type="entry name" value="DUF1853"/>
</dbReference>
<protein>
    <recommendedName>
        <fullName evidence="3">DUF1853 domain-containing protein</fullName>
    </recommendedName>
</protein>
<dbReference type="AlphaFoldDB" id="A0A0Q9ZGU1"/>
<dbReference type="Proteomes" id="UP000051643">
    <property type="component" value="Unassembled WGS sequence"/>
</dbReference>
<dbReference type="Pfam" id="PF08907">
    <property type="entry name" value="DUF1853"/>
    <property type="match status" value="1"/>
</dbReference>
<reference evidence="1" key="1">
    <citation type="submission" date="2015-10" db="EMBL/GenBank/DDBJ databases">
        <title>Draft genome sequence of Salegentibacter mishustinae KCTC 12263.</title>
        <authorList>
            <person name="Lin W."/>
            <person name="Zheng Q."/>
        </authorList>
    </citation>
    <scope>NUCLEOTIDE SEQUENCE [LARGE SCALE GENOMIC DNA]</scope>
    <source>
        <strain evidence="1">KCTC 12263</strain>
    </source>
</reference>
<dbReference type="STRING" id="270918.APR42_12695"/>
<dbReference type="OrthoDB" id="1466769at2"/>
<accession>A0A0Q9ZGU1</accession>
<gene>
    <name evidence="1" type="ORF">APR42_12695</name>
</gene>
<evidence type="ECO:0008006" key="3">
    <source>
        <dbReference type="Google" id="ProtNLM"/>
    </source>
</evidence>
<dbReference type="EMBL" id="LKTP01000037">
    <property type="protein sequence ID" value="KRG27352.1"/>
    <property type="molecule type" value="Genomic_DNA"/>
</dbReference>
<sequence>MQNRVAKQFEGFLNTPALWKNYFQEIQQFELPEINDPLQKPIAEDLPSLSTNFVMGKRVERFFEWLIRQNQGYKLLAVNMQISRNKITLGELDFLLKNLINQQVYHVEMVYKFYVYDPSFTAENQRWIGPNRKDTLLQKTEKLKEKQFPLLFKPETKELLSSLNLNAEEVLQQSCFKANLFVPGELQNKQFSKINNDCIAGIWLHYKEFKTSSYKSFQYYAPKKQDWPILPKYGETWFSHSEIIQQIEILFENKKAPLIWVKKPGNNYERLFVVWW</sequence>
<proteinExistence type="predicted"/>
<evidence type="ECO:0000313" key="1">
    <source>
        <dbReference type="EMBL" id="KRG27352.1"/>
    </source>
</evidence>
<comment type="caution">
    <text evidence="1">The sequence shown here is derived from an EMBL/GenBank/DDBJ whole genome shotgun (WGS) entry which is preliminary data.</text>
</comment>
<organism evidence="1 2">
    <name type="scientific">Salegentibacter mishustinae</name>
    <dbReference type="NCBI Taxonomy" id="270918"/>
    <lineage>
        <taxon>Bacteria</taxon>
        <taxon>Pseudomonadati</taxon>
        <taxon>Bacteroidota</taxon>
        <taxon>Flavobacteriia</taxon>
        <taxon>Flavobacteriales</taxon>
        <taxon>Flavobacteriaceae</taxon>
        <taxon>Salegentibacter</taxon>
    </lineage>
</organism>
<name>A0A0Q9ZGU1_9FLAO</name>
<evidence type="ECO:0000313" key="2">
    <source>
        <dbReference type="Proteomes" id="UP000051643"/>
    </source>
</evidence>